<dbReference type="EMBL" id="JAHQIW010004308">
    <property type="protein sequence ID" value="KAJ1361920.1"/>
    <property type="molecule type" value="Genomic_DNA"/>
</dbReference>
<protein>
    <submittedName>
        <fullName evidence="1">Uncharacterized protein</fullName>
    </submittedName>
</protein>
<sequence>MLRRSIIFRFSLSGAILPRGRQFEAFYRVEAELIVTNAVAPELSSRVQQHGSVLEHRLCDLMS</sequence>
<name>A0AAD5MNQ0_PARTN</name>
<reference evidence="1" key="1">
    <citation type="submission" date="2021-06" db="EMBL/GenBank/DDBJ databases">
        <title>Parelaphostrongylus tenuis whole genome reference sequence.</title>
        <authorList>
            <person name="Garwood T.J."/>
            <person name="Larsen P.A."/>
            <person name="Fountain-Jones N.M."/>
            <person name="Garbe J.R."/>
            <person name="Macchietto M.G."/>
            <person name="Kania S.A."/>
            <person name="Gerhold R.W."/>
            <person name="Richards J.E."/>
            <person name="Wolf T.M."/>
        </authorList>
    </citation>
    <scope>NUCLEOTIDE SEQUENCE</scope>
    <source>
        <strain evidence="1">MNPRO001-30</strain>
        <tissue evidence="1">Meninges</tissue>
    </source>
</reference>
<accession>A0AAD5MNQ0</accession>
<keyword evidence="2" id="KW-1185">Reference proteome</keyword>
<evidence type="ECO:0000313" key="1">
    <source>
        <dbReference type="EMBL" id="KAJ1361920.1"/>
    </source>
</evidence>
<evidence type="ECO:0000313" key="2">
    <source>
        <dbReference type="Proteomes" id="UP001196413"/>
    </source>
</evidence>
<organism evidence="1 2">
    <name type="scientific">Parelaphostrongylus tenuis</name>
    <name type="common">Meningeal worm</name>
    <dbReference type="NCBI Taxonomy" id="148309"/>
    <lineage>
        <taxon>Eukaryota</taxon>
        <taxon>Metazoa</taxon>
        <taxon>Ecdysozoa</taxon>
        <taxon>Nematoda</taxon>
        <taxon>Chromadorea</taxon>
        <taxon>Rhabditida</taxon>
        <taxon>Rhabditina</taxon>
        <taxon>Rhabditomorpha</taxon>
        <taxon>Strongyloidea</taxon>
        <taxon>Metastrongylidae</taxon>
        <taxon>Parelaphostrongylus</taxon>
    </lineage>
</organism>
<dbReference type="AlphaFoldDB" id="A0AAD5MNQ0"/>
<gene>
    <name evidence="1" type="ORF">KIN20_021305</name>
</gene>
<comment type="caution">
    <text evidence="1">The sequence shown here is derived from an EMBL/GenBank/DDBJ whole genome shotgun (WGS) entry which is preliminary data.</text>
</comment>
<proteinExistence type="predicted"/>
<dbReference type="Proteomes" id="UP001196413">
    <property type="component" value="Unassembled WGS sequence"/>
</dbReference>